<feature type="domain" description="HTH cro/C1-type" evidence="2">
    <location>
        <begin position="21"/>
        <end position="74"/>
    </location>
</feature>
<dbReference type="InParanoid" id="A0A543AR74"/>
<protein>
    <submittedName>
        <fullName evidence="3">Helix-turn-helix protein</fullName>
    </submittedName>
</protein>
<gene>
    <name evidence="3" type="ORF">FB566_0556</name>
</gene>
<dbReference type="OrthoDB" id="5196639at2"/>
<dbReference type="InterPro" id="IPR001387">
    <property type="entry name" value="Cro/C1-type_HTH"/>
</dbReference>
<dbReference type="Proteomes" id="UP000317043">
    <property type="component" value="Unassembled WGS sequence"/>
</dbReference>
<name>A0A543AR74_9ACTN</name>
<dbReference type="Gene3D" id="1.10.260.40">
    <property type="entry name" value="lambda repressor-like DNA-binding domains"/>
    <property type="match status" value="1"/>
</dbReference>
<dbReference type="Pfam" id="PF13560">
    <property type="entry name" value="HTH_31"/>
    <property type="match status" value="1"/>
</dbReference>
<dbReference type="SMART" id="SM00530">
    <property type="entry name" value="HTH_XRE"/>
    <property type="match status" value="1"/>
</dbReference>
<evidence type="ECO:0000259" key="2">
    <source>
        <dbReference type="PROSITE" id="PS50943"/>
    </source>
</evidence>
<evidence type="ECO:0000256" key="1">
    <source>
        <dbReference type="SAM" id="MobiDB-lite"/>
    </source>
</evidence>
<organism evidence="3 4">
    <name type="scientific">Stackebrandtia endophytica</name>
    <dbReference type="NCBI Taxonomy" id="1496996"/>
    <lineage>
        <taxon>Bacteria</taxon>
        <taxon>Bacillati</taxon>
        <taxon>Actinomycetota</taxon>
        <taxon>Actinomycetes</taxon>
        <taxon>Glycomycetales</taxon>
        <taxon>Glycomycetaceae</taxon>
        <taxon>Stackebrandtia</taxon>
    </lineage>
</organism>
<dbReference type="EMBL" id="VFOW01000001">
    <property type="protein sequence ID" value="TQL75064.1"/>
    <property type="molecule type" value="Genomic_DNA"/>
</dbReference>
<dbReference type="SUPFAM" id="SSF47413">
    <property type="entry name" value="lambda repressor-like DNA-binding domains"/>
    <property type="match status" value="1"/>
</dbReference>
<reference evidence="3 4" key="1">
    <citation type="submission" date="2019-06" db="EMBL/GenBank/DDBJ databases">
        <title>Sequencing the genomes of 1000 actinobacteria strains.</title>
        <authorList>
            <person name="Klenk H.-P."/>
        </authorList>
    </citation>
    <scope>NUCLEOTIDE SEQUENCE [LARGE SCALE GENOMIC DNA]</scope>
    <source>
        <strain evidence="3 4">DSM 45928</strain>
    </source>
</reference>
<dbReference type="RefSeq" id="WP_142034641.1">
    <property type="nucleotide sequence ID" value="NZ_JBHTGS010000002.1"/>
</dbReference>
<accession>A0A543AR74</accession>
<feature type="region of interest" description="Disordered" evidence="1">
    <location>
        <begin position="1"/>
        <end position="20"/>
    </location>
</feature>
<dbReference type="GO" id="GO:0003677">
    <property type="term" value="F:DNA binding"/>
    <property type="evidence" value="ECO:0007669"/>
    <property type="project" value="InterPro"/>
</dbReference>
<keyword evidence="4" id="KW-1185">Reference proteome</keyword>
<evidence type="ECO:0000313" key="4">
    <source>
        <dbReference type="Proteomes" id="UP000317043"/>
    </source>
</evidence>
<sequence>MIRRPLTPDQRSRGSALGETLRQARGQISLADAAATAGISPETLRKIETGRLPSPSFFTVAALCHAYGLSLDQLSHLGDPRR</sequence>
<proteinExistence type="predicted"/>
<dbReference type="CDD" id="cd00093">
    <property type="entry name" value="HTH_XRE"/>
    <property type="match status" value="1"/>
</dbReference>
<evidence type="ECO:0000313" key="3">
    <source>
        <dbReference type="EMBL" id="TQL75064.1"/>
    </source>
</evidence>
<dbReference type="PROSITE" id="PS50943">
    <property type="entry name" value="HTH_CROC1"/>
    <property type="match status" value="1"/>
</dbReference>
<dbReference type="AlphaFoldDB" id="A0A543AR74"/>
<comment type="caution">
    <text evidence="3">The sequence shown here is derived from an EMBL/GenBank/DDBJ whole genome shotgun (WGS) entry which is preliminary data.</text>
</comment>
<dbReference type="InterPro" id="IPR010982">
    <property type="entry name" value="Lambda_DNA-bd_dom_sf"/>
</dbReference>